<name>A0ACB8SPK5_9AGAM</name>
<accession>A0ACB8SPK5</accession>
<reference evidence="1" key="2">
    <citation type="journal article" date="2022" name="New Phytol.">
        <title>Evolutionary transition to the ectomycorrhizal habit in the genomes of a hyperdiverse lineage of mushroom-forming fungi.</title>
        <authorList>
            <person name="Looney B."/>
            <person name="Miyauchi S."/>
            <person name="Morin E."/>
            <person name="Drula E."/>
            <person name="Courty P.E."/>
            <person name="Kohler A."/>
            <person name="Kuo A."/>
            <person name="LaButti K."/>
            <person name="Pangilinan J."/>
            <person name="Lipzen A."/>
            <person name="Riley R."/>
            <person name="Andreopoulos W."/>
            <person name="He G."/>
            <person name="Johnson J."/>
            <person name="Nolan M."/>
            <person name="Tritt A."/>
            <person name="Barry K.W."/>
            <person name="Grigoriev I.V."/>
            <person name="Nagy L.G."/>
            <person name="Hibbett D."/>
            <person name="Henrissat B."/>
            <person name="Matheny P.B."/>
            <person name="Labbe J."/>
            <person name="Martin F.M."/>
        </authorList>
    </citation>
    <scope>NUCLEOTIDE SEQUENCE</scope>
    <source>
        <strain evidence="1">HHB10654</strain>
    </source>
</reference>
<feature type="non-terminal residue" evidence="1">
    <location>
        <position position="1"/>
    </location>
</feature>
<reference evidence="1" key="1">
    <citation type="submission" date="2021-03" db="EMBL/GenBank/DDBJ databases">
        <authorList>
            <consortium name="DOE Joint Genome Institute"/>
            <person name="Ahrendt S."/>
            <person name="Looney B.P."/>
            <person name="Miyauchi S."/>
            <person name="Morin E."/>
            <person name="Drula E."/>
            <person name="Courty P.E."/>
            <person name="Chicoki N."/>
            <person name="Fauchery L."/>
            <person name="Kohler A."/>
            <person name="Kuo A."/>
            <person name="Labutti K."/>
            <person name="Pangilinan J."/>
            <person name="Lipzen A."/>
            <person name="Riley R."/>
            <person name="Andreopoulos W."/>
            <person name="He G."/>
            <person name="Johnson J."/>
            <person name="Barry K.W."/>
            <person name="Grigoriev I.V."/>
            <person name="Nagy L."/>
            <person name="Hibbett D."/>
            <person name="Henrissat B."/>
            <person name="Matheny P.B."/>
            <person name="Labbe J."/>
            <person name="Martin F."/>
        </authorList>
    </citation>
    <scope>NUCLEOTIDE SEQUENCE</scope>
    <source>
        <strain evidence="1">HHB10654</strain>
    </source>
</reference>
<comment type="caution">
    <text evidence="1">The sequence shown here is derived from an EMBL/GenBank/DDBJ whole genome shotgun (WGS) entry which is preliminary data.</text>
</comment>
<sequence>SYAYAQKMRAAISHKFSRELGRGTQPWIENPYRPGMYGGNPSLSFPVSQYMISLRRRKTRQGEAVTSARAVSEDVLRRLFEFNHYFAQEEFGPVSRKRKATDESMWAGRAVRTMLNAVYIIAFLCLLRFDKALRMEWHWITLEEHGGSVRIKIELPFRKTHQTGGIAPFYLYANPAKPWLDPVLALSRWIACNDGMPLKGYVCRRKNPSGRFSEDPEHGMSAESFLSSFCQNLLDIGVDPRLYGTHSFRRGGCQYLATEVRWPIRKICAWGGWSENQDTGTIFKYLLSWTDETLNREDYFNPAMKRGKDYCSACGRSCLCA</sequence>
<organism evidence="1 2">
    <name type="scientific">Artomyces pyxidatus</name>
    <dbReference type="NCBI Taxonomy" id="48021"/>
    <lineage>
        <taxon>Eukaryota</taxon>
        <taxon>Fungi</taxon>
        <taxon>Dikarya</taxon>
        <taxon>Basidiomycota</taxon>
        <taxon>Agaricomycotina</taxon>
        <taxon>Agaricomycetes</taxon>
        <taxon>Russulales</taxon>
        <taxon>Auriscalpiaceae</taxon>
        <taxon>Artomyces</taxon>
    </lineage>
</organism>
<keyword evidence="2" id="KW-1185">Reference proteome</keyword>
<evidence type="ECO:0000313" key="2">
    <source>
        <dbReference type="Proteomes" id="UP000814140"/>
    </source>
</evidence>
<dbReference type="Proteomes" id="UP000814140">
    <property type="component" value="Unassembled WGS sequence"/>
</dbReference>
<gene>
    <name evidence="1" type="ORF">BV25DRAFT_1812085</name>
</gene>
<protein>
    <submittedName>
        <fullName evidence="1">Uncharacterized protein</fullName>
    </submittedName>
</protein>
<proteinExistence type="predicted"/>
<dbReference type="EMBL" id="MU277243">
    <property type="protein sequence ID" value="KAI0057706.1"/>
    <property type="molecule type" value="Genomic_DNA"/>
</dbReference>
<evidence type="ECO:0000313" key="1">
    <source>
        <dbReference type="EMBL" id="KAI0057706.1"/>
    </source>
</evidence>